<dbReference type="PANTHER" id="PTHR23510:SF16">
    <property type="entry name" value="MAJOR FACILITATOR SUPERFAMILY (MFS) PROFILE DOMAIN-CONTAINING PROTEIN"/>
    <property type="match status" value="1"/>
</dbReference>
<dbReference type="PROSITE" id="PS50850">
    <property type="entry name" value="MFS"/>
    <property type="match status" value="1"/>
</dbReference>
<dbReference type="STRING" id="282301.A0A267GD89"/>
<feature type="transmembrane region" description="Helical" evidence="6">
    <location>
        <begin position="470"/>
        <end position="488"/>
    </location>
</feature>
<dbReference type="EMBL" id="NIVC01000392">
    <property type="protein sequence ID" value="PAA83983.1"/>
    <property type="molecule type" value="Genomic_DNA"/>
</dbReference>
<keyword evidence="3 6" id="KW-1133">Transmembrane helix</keyword>
<feature type="transmembrane region" description="Helical" evidence="6">
    <location>
        <begin position="51"/>
        <end position="70"/>
    </location>
</feature>
<dbReference type="GO" id="GO:0022857">
    <property type="term" value="F:transmembrane transporter activity"/>
    <property type="evidence" value="ECO:0007669"/>
    <property type="project" value="InterPro"/>
</dbReference>
<feature type="region of interest" description="Disordered" evidence="5">
    <location>
        <begin position="498"/>
        <end position="534"/>
    </location>
</feature>
<keyword evidence="9" id="KW-1185">Reference proteome</keyword>
<dbReference type="AlphaFoldDB" id="A0A267GD89"/>
<evidence type="ECO:0000313" key="8">
    <source>
        <dbReference type="EMBL" id="PAA83983.1"/>
    </source>
</evidence>
<keyword evidence="2 6" id="KW-0812">Transmembrane</keyword>
<feature type="transmembrane region" description="Helical" evidence="6">
    <location>
        <begin position="172"/>
        <end position="194"/>
    </location>
</feature>
<evidence type="ECO:0000313" key="9">
    <source>
        <dbReference type="Proteomes" id="UP000215902"/>
    </source>
</evidence>
<evidence type="ECO:0000256" key="3">
    <source>
        <dbReference type="ARBA" id="ARBA00022989"/>
    </source>
</evidence>
<feature type="transmembrane region" description="Helical" evidence="6">
    <location>
        <begin position="303"/>
        <end position="323"/>
    </location>
</feature>
<keyword evidence="4 6" id="KW-0472">Membrane</keyword>
<reference evidence="8 9" key="1">
    <citation type="submission" date="2017-06" db="EMBL/GenBank/DDBJ databases">
        <title>A platform for efficient transgenesis in Macrostomum lignano, a flatworm model organism for stem cell research.</title>
        <authorList>
            <person name="Berezikov E."/>
        </authorList>
    </citation>
    <scope>NUCLEOTIDE SEQUENCE [LARGE SCALE GENOMIC DNA]</scope>
    <source>
        <strain evidence="8">DV1</strain>
        <tissue evidence="8">Whole organism</tissue>
    </source>
</reference>
<gene>
    <name evidence="8" type="ORF">BOX15_Mlig006869g1</name>
</gene>
<dbReference type="PANTHER" id="PTHR23510">
    <property type="entry name" value="INNER MEMBRANE TRANSPORT PROTEIN YAJR"/>
    <property type="match status" value="1"/>
</dbReference>
<evidence type="ECO:0000256" key="1">
    <source>
        <dbReference type="ARBA" id="ARBA00004141"/>
    </source>
</evidence>
<dbReference type="SUPFAM" id="SSF103473">
    <property type="entry name" value="MFS general substrate transporter"/>
    <property type="match status" value="1"/>
</dbReference>
<name>A0A267GD89_9PLAT</name>
<evidence type="ECO:0000256" key="4">
    <source>
        <dbReference type="ARBA" id="ARBA00023136"/>
    </source>
</evidence>
<comment type="caution">
    <text evidence="8">The sequence shown here is derived from an EMBL/GenBank/DDBJ whole genome shotgun (WGS) entry which is preliminary data.</text>
</comment>
<evidence type="ECO:0000256" key="6">
    <source>
        <dbReference type="SAM" id="Phobius"/>
    </source>
</evidence>
<feature type="transmembrane region" description="Helical" evidence="6">
    <location>
        <begin position="214"/>
        <end position="234"/>
    </location>
</feature>
<dbReference type="PRINTS" id="PR01035">
    <property type="entry name" value="TCRTETA"/>
</dbReference>
<dbReference type="Pfam" id="PF07690">
    <property type="entry name" value="MFS_1"/>
    <property type="match status" value="2"/>
</dbReference>
<sequence>MVSKQQSLQTDENRGLVSDQPVNRCCDSMADCCCCRCLTAKLRVVLIGSTWGLLTGVERAIILPTLWLYFYNKFDMSAAVRFYGATLAAFNISALVCTPLFGWLSQRNYVRVKFLLIAANQLEIAGNLLYFVAPQPWLIFLGRFVAGVGAGAEPPLYADVVRVTTKKERTGVIVYLLLARQFGLIAGPALTLLMHPLRYKVKKFVIDVYNSPGLFMALLWAVHTIAIIAIYPTISHSRFAGGNGDEVAAESTDTSQKPSRSASYDALHEASSQVAEAEPQQQQQQQQQQEDQPSCFSMDKMKLYLKIDTFAMLFVTFSSYFNLMALEAVLPPAANRYFGWDEFNTSLVYLGAGILVIFVYLVVKFLSAKFEDRLLLLTGICILIGAYFWNFMALIFVERAKPTLYITLVLLGITGHVIGMPFTFALPESLYTKSVPVGEMDIAQGVFRSVIALSILVGPLIGGLLQFVPWLVFLSMLVLSVFSLLLTLRAYRSLDYPGEATEDEPQDNAELPTGNNNGSTGGQEERNATQESTS</sequence>
<dbReference type="InterPro" id="IPR020846">
    <property type="entry name" value="MFS_dom"/>
</dbReference>
<comment type="subcellular location">
    <subcellularLocation>
        <location evidence="1">Membrane</location>
        <topology evidence="1">Multi-pass membrane protein</topology>
    </subcellularLocation>
</comment>
<evidence type="ECO:0000256" key="2">
    <source>
        <dbReference type="ARBA" id="ARBA00022692"/>
    </source>
</evidence>
<dbReference type="OrthoDB" id="370281at2759"/>
<evidence type="ECO:0000256" key="5">
    <source>
        <dbReference type="SAM" id="MobiDB-lite"/>
    </source>
</evidence>
<proteinExistence type="predicted"/>
<dbReference type="InterPro" id="IPR001958">
    <property type="entry name" value="Tet-R_TetA/multi-R_MdtG-like"/>
</dbReference>
<feature type="transmembrane region" description="Helical" evidence="6">
    <location>
        <begin position="446"/>
        <end position="464"/>
    </location>
</feature>
<dbReference type="InterPro" id="IPR011701">
    <property type="entry name" value="MFS"/>
</dbReference>
<feature type="domain" description="Major facilitator superfamily (MFS) profile" evidence="7">
    <location>
        <begin position="44"/>
        <end position="492"/>
    </location>
</feature>
<feature type="transmembrane region" description="Helical" evidence="6">
    <location>
        <begin position="375"/>
        <end position="397"/>
    </location>
</feature>
<dbReference type="InterPro" id="IPR051068">
    <property type="entry name" value="MFS_Domain-Containing_Protein"/>
</dbReference>
<evidence type="ECO:0000259" key="7">
    <source>
        <dbReference type="PROSITE" id="PS50850"/>
    </source>
</evidence>
<feature type="transmembrane region" description="Helical" evidence="6">
    <location>
        <begin position="82"/>
        <end position="102"/>
    </location>
</feature>
<dbReference type="InterPro" id="IPR036259">
    <property type="entry name" value="MFS_trans_sf"/>
</dbReference>
<organism evidence="8 9">
    <name type="scientific">Macrostomum lignano</name>
    <dbReference type="NCBI Taxonomy" id="282301"/>
    <lineage>
        <taxon>Eukaryota</taxon>
        <taxon>Metazoa</taxon>
        <taxon>Spiralia</taxon>
        <taxon>Lophotrochozoa</taxon>
        <taxon>Platyhelminthes</taxon>
        <taxon>Rhabditophora</taxon>
        <taxon>Macrostomorpha</taxon>
        <taxon>Macrostomida</taxon>
        <taxon>Macrostomidae</taxon>
        <taxon>Macrostomum</taxon>
    </lineage>
</organism>
<protein>
    <recommendedName>
        <fullName evidence="7">Major facilitator superfamily (MFS) profile domain-containing protein</fullName>
    </recommendedName>
</protein>
<dbReference type="Gene3D" id="1.20.1250.20">
    <property type="entry name" value="MFS general substrate transporter like domains"/>
    <property type="match status" value="1"/>
</dbReference>
<accession>A0A267GD89</accession>
<feature type="transmembrane region" description="Helical" evidence="6">
    <location>
        <begin position="343"/>
        <end position="363"/>
    </location>
</feature>
<feature type="transmembrane region" description="Helical" evidence="6">
    <location>
        <begin position="403"/>
        <end position="426"/>
    </location>
</feature>
<dbReference type="GO" id="GO:0016020">
    <property type="term" value="C:membrane"/>
    <property type="evidence" value="ECO:0007669"/>
    <property type="project" value="UniProtKB-SubCell"/>
</dbReference>
<dbReference type="Proteomes" id="UP000215902">
    <property type="component" value="Unassembled WGS sequence"/>
</dbReference>